<protein>
    <submittedName>
        <fullName evidence="1">Secreted protein</fullName>
    </submittedName>
</protein>
<organism evidence="1 2">
    <name type="scientific">Rhodopirellula sallentina SM41</name>
    <dbReference type="NCBI Taxonomy" id="1263870"/>
    <lineage>
        <taxon>Bacteria</taxon>
        <taxon>Pseudomonadati</taxon>
        <taxon>Planctomycetota</taxon>
        <taxon>Planctomycetia</taxon>
        <taxon>Pirellulales</taxon>
        <taxon>Pirellulaceae</taxon>
        <taxon>Rhodopirellula</taxon>
    </lineage>
</organism>
<dbReference type="Proteomes" id="UP000011885">
    <property type="component" value="Unassembled WGS sequence"/>
</dbReference>
<sequence length="56" mass="6374">MKYVITSFLFIACFSAIGCQESGPELAYDSTDVEQYLEAHPELKEEQPYHEPSSDE</sequence>
<name>M5U105_9BACT</name>
<proteinExistence type="predicted"/>
<evidence type="ECO:0000313" key="2">
    <source>
        <dbReference type="Proteomes" id="UP000011885"/>
    </source>
</evidence>
<dbReference type="PROSITE" id="PS51257">
    <property type="entry name" value="PROKAR_LIPOPROTEIN"/>
    <property type="match status" value="1"/>
</dbReference>
<comment type="caution">
    <text evidence="1">The sequence shown here is derived from an EMBL/GenBank/DDBJ whole genome shotgun (WGS) entry which is preliminary data.</text>
</comment>
<reference evidence="1 2" key="1">
    <citation type="journal article" date="2013" name="Mar. Genomics">
        <title>Expression of sulfatases in Rhodopirellula baltica and the diversity of sulfatases in the genus Rhodopirellula.</title>
        <authorList>
            <person name="Wegner C.E."/>
            <person name="Richter-Heitmann T."/>
            <person name="Klindworth A."/>
            <person name="Klockow C."/>
            <person name="Richter M."/>
            <person name="Achstetter T."/>
            <person name="Glockner F.O."/>
            <person name="Harder J."/>
        </authorList>
    </citation>
    <scope>NUCLEOTIDE SEQUENCE [LARGE SCALE GENOMIC DNA]</scope>
    <source>
        <strain evidence="1 2">SM41</strain>
    </source>
</reference>
<gene>
    <name evidence="1" type="ORF">RSSM_03449</name>
</gene>
<dbReference type="EMBL" id="ANOH01000228">
    <property type="protein sequence ID" value="EMI55125.1"/>
    <property type="molecule type" value="Genomic_DNA"/>
</dbReference>
<accession>M5U105</accession>
<evidence type="ECO:0000313" key="1">
    <source>
        <dbReference type="EMBL" id="EMI55125.1"/>
    </source>
</evidence>
<keyword evidence="2" id="KW-1185">Reference proteome</keyword>
<dbReference type="AlphaFoldDB" id="M5U105"/>
<dbReference type="RefSeq" id="WP_008680623.1">
    <property type="nucleotide sequence ID" value="NZ_ANOH01000228.1"/>
</dbReference>
<dbReference type="PATRIC" id="fig|1263870.3.peg.3669"/>